<dbReference type="SUPFAM" id="SSF55781">
    <property type="entry name" value="GAF domain-like"/>
    <property type="match status" value="1"/>
</dbReference>
<dbReference type="InterPro" id="IPR014757">
    <property type="entry name" value="Tscrpt_reg_IclR_C"/>
</dbReference>
<sequence>MAERFIQSVERAADILELFLISKPELSVKEISEQLGLSKSTVHGLIKTLEHRGYLQQNPDDLKYSLGLKLFELGSFIGNQLDIVKIAQPIIKDTVEKLKETVHLVIRQQDELIYVEKLEGPHTLRIYSHVGKTAPIHCTGVGKAILAYQDEKEVDRILSSTKLESFTEFTVTDINEIKKQLDFTREHGYSMDDEEIEIGLKCIAAPIFDHAGNAIASISCASPKMRLTEDRLPVVIEGIKEAAFEISRCLGYKDVSHSKK</sequence>
<name>A0A5J5H7B4_9BACI</name>
<dbReference type="Pfam" id="PF09339">
    <property type="entry name" value="HTH_IclR"/>
    <property type="match status" value="1"/>
</dbReference>
<comment type="caution">
    <text evidence="8">The sequence shown here is derived from an EMBL/GenBank/DDBJ whole genome shotgun (WGS) entry which is preliminary data.</text>
</comment>
<reference evidence="8 9" key="1">
    <citation type="submission" date="2019-09" db="EMBL/GenBank/DDBJ databases">
        <title>Whole genome sequences of isolates from the Mars Exploration Rovers.</title>
        <authorList>
            <person name="Seuylemezian A."/>
            <person name="Vaishampayan P."/>
        </authorList>
    </citation>
    <scope>NUCLEOTIDE SEQUENCE [LARGE SCALE GENOMIC DNA]</scope>
    <source>
        <strain evidence="8 9">MER_TA_151</strain>
    </source>
</reference>
<evidence type="ECO:0000256" key="3">
    <source>
        <dbReference type="ARBA" id="ARBA00023163"/>
    </source>
</evidence>
<dbReference type="CDD" id="cd00090">
    <property type="entry name" value="HTH_ARSR"/>
    <property type="match status" value="1"/>
</dbReference>
<feature type="domain" description="IclR-ED" evidence="7">
    <location>
        <begin position="69"/>
        <end position="252"/>
    </location>
</feature>
<organism evidence="8 9">
    <name type="scientific">Niallia endozanthoxylica</name>
    <dbReference type="NCBI Taxonomy" id="2036016"/>
    <lineage>
        <taxon>Bacteria</taxon>
        <taxon>Bacillati</taxon>
        <taxon>Bacillota</taxon>
        <taxon>Bacilli</taxon>
        <taxon>Bacillales</taxon>
        <taxon>Bacillaceae</taxon>
        <taxon>Niallia</taxon>
    </lineage>
</organism>
<dbReference type="PANTHER" id="PTHR30136:SF24">
    <property type="entry name" value="HTH-TYPE TRANSCRIPTIONAL REPRESSOR ALLR"/>
    <property type="match status" value="1"/>
</dbReference>
<dbReference type="Gene3D" id="1.10.10.10">
    <property type="entry name" value="Winged helix-like DNA-binding domain superfamily/Winged helix DNA-binding domain"/>
    <property type="match status" value="1"/>
</dbReference>
<evidence type="ECO:0000259" key="7">
    <source>
        <dbReference type="PROSITE" id="PS51078"/>
    </source>
</evidence>
<dbReference type="PROSITE" id="PS51077">
    <property type="entry name" value="HTH_ICLR"/>
    <property type="match status" value="1"/>
</dbReference>
<feature type="domain" description="HTH iclR-type" evidence="6">
    <location>
        <begin position="6"/>
        <end position="68"/>
    </location>
</feature>
<evidence type="ECO:0000256" key="2">
    <source>
        <dbReference type="ARBA" id="ARBA00023125"/>
    </source>
</evidence>
<keyword evidence="1" id="KW-0805">Transcription regulation</keyword>
<dbReference type="InterPro" id="IPR050707">
    <property type="entry name" value="HTH_MetabolicPath_Reg"/>
</dbReference>
<dbReference type="PANTHER" id="PTHR30136">
    <property type="entry name" value="HELIX-TURN-HELIX TRANSCRIPTIONAL REGULATOR, ICLR FAMILY"/>
    <property type="match status" value="1"/>
</dbReference>
<gene>
    <name evidence="8" type="ORF">F4V44_21960</name>
</gene>
<dbReference type="InterPro" id="IPR036388">
    <property type="entry name" value="WH-like_DNA-bd_sf"/>
</dbReference>
<evidence type="ECO:0000256" key="5">
    <source>
        <dbReference type="ARBA" id="ARBA00070406"/>
    </source>
</evidence>
<dbReference type="InterPro" id="IPR011991">
    <property type="entry name" value="ArsR-like_HTH"/>
</dbReference>
<dbReference type="EMBL" id="VYKL01000038">
    <property type="protein sequence ID" value="KAA9016471.1"/>
    <property type="molecule type" value="Genomic_DNA"/>
</dbReference>
<dbReference type="RefSeq" id="WP_150442150.1">
    <property type="nucleotide sequence ID" value="NZ_VYKL01000038.1"/>
</dbReference>
<dbReference type="OrthoDB" id="9791752at2"/>
<dbReference type="Pfam" id="PF01614">
    <property type="entry name" value="IclR_C"/>
    <property type="match status" value="1"/>
</dbReference>
<proteinExistence type="predicted"/>
<dbReference type="InterPro" id="IPR029016">
    <property type="entry name" value="GAF-like_dom_sf"/>
</dbReference>
<protein>
    <recommendedName>
        <fullName evidence="5">Glycerol operon regulatory protein</fullName>
    </recommendedName>
</protein>
<dbReference type="FunFam" id="1.10.10.10:FF:000056">
    <property type="entry name" value="IclR family transcriptional regulator"/>
    <property type="match status" value="1"/>
</dbReference>
<evidence type="ECO:0000256" key="4">
    <source>
        <dbReference type="ARBA" id="ARBA00058938"/>
    </source>
</evidence>
<keyword evidence="3" id="KW-0804">Transcription</keyword>
<dbReference type="SUPFAM" id="SSF46785">
    <property type="entry name" value="Winged helix' DNA-binding domain"/>
    <property type="match status" value="1"/>
</dbReference>
<dbReference type="GO" id="GO:0003700">
    <property type="term" value="F:DNA-binding transcription factor activity"/>
    <property type="evidence" value="ECO:0007669"/>
    <property type="project" value="TreeGrafter"/>
</dbReference>
<evidence type="ECO:0000256" key="1">
    <source>
        <dbReference type="ARBA" id="ARBA00023015"/>
    </source>
</evidence>
<dbReference type="SMART" id="SM00346">
    <property type="entry name" value="HTH_ICLR"/>
    <property type="match status" value="1"/>
</dbReference>
<dbReference type="GO" id="GO:0003677">
    <property type="term" value="F:DNA binding"/>
    <property type="evidence" value="ECO:0007669"/>
    <property type="project" value="UniProtKB-KW"/>
</dbReference>
<evidence type="ECO:0000313" key="9">
    <source>
        <dbReference type="Proteomes" id="UP000326671"/>
    </source>
</evidence>
<dbReference type="AlphaFoldDB" id="A0A5J5H7B4"/>
<dbReference type="InterPro" id="IPR036390">
    <property type="entry name" value="WH_DNA-bd_sf"/>
</dbReference>
<evidence type="ECO:0000313" key="8">
    <source>
        <dbReference type="EMBL" id="KAA9016471.1"/>
    </source>
</evidence>
<comment type="function">
    <text evidence="4">May be an activator protein for the gylABX operon.</text>
</comment>
<dbReference type="PROSITE" id="PS51078">
    <property type="entry name" value="ICLR_ED"/>
    <property type="match status" value="1"/>
</dbReference>
<keyword evidence="9" id="KW-1185">Reference proteome</keyword>
<accession>A0A5J5H7B4</accession>
<evidence type="ECO:0000259" key="6">
    <source>
        <dbReference type="PROSITE" id="PS51077"/>
    </source>
</evidence>
<dbReference type="Proteomes" id="UP000326671">
    <property type="component" value="Unassembled WGS sequence"/>
</dbReference>
<keyword evidence="2" id="KW-0238">DNA-binding</keyword>
<dbReference type="GO" id="GO:0045892">
    <property type="term" value="P:negative regulation of DNA-templated transcription"/>
    <property type="evidence" value="ECO:0007669"/>
    <property type="project" value="UniProtKB-ARBA"/>
</dbReference>
<dbReference type="InterPro" id="IPR005471">
    <property type="entry name" value="Tscrpt_reg_IclR_N"/>
</dbReference>
<dbReference type="Gene3D" id="3.30.450.40">
    <property type="match status" value="1"/>
</dbReference>